<organism evidence="1">
    <name type="scientific">Anguilla anguilla</name>
    <name type="common">European freshwater eel</name>
    <name type="synonym">Muraena anguilla</name>
    <dbReference type="NCBI Taxonomy" id="7936"/>
    <lineage>
        <taxon>Eukaryota</taxon>
        <taxon>Metazoa</taxon>
        <taxon>Chordata</taxon>
        <taxon>Craniata</taxon>
        <taxon>Vertebrata</taxon>
        <taxon>Euteleostomi</taxon>
        <taxon>Actinopterygii</taxon>
        <taxon>Neopterygii</taxon>
        <taxon>Teleostei</taxon>
        <taxon>Anguilliformes</taxon>
        <taxon>Anguillidae</taxon>
        <taxon>Anguilla</taxon>
    </lineage>
</organism>
<reference evidence="1" key="1">
    <citation type="submission" date="2014-11" db="EMBL/GenBank/DDBJ databases">
        <authorList>
            <person name="Amaro Gonzalez C."/>
        </authorList>
    </citation>
    <scope>NUCLEOTIDE SEQUENCE</scope>
</reference>
<protein>
    <submittedName>
        <fullName evidence="1">Uncharacterized protein</fullName>
    </submittedName>
</protein>
<dbReference type="EMBL" id="GBXM01091703">
    <property type="protein sequence ID" value="JAH16874.1"/>
    <property type="molecule type" value="Transcribed_RNA"/>
</dbReference>
<evidence type="ECO:0000313" key="1">
    <source>
        <dbReference type="EMBL" id="JAH16874.1"/>
    </source>
</evidence>
<name>A0A0E9QJD7_ANGAN</name>
<dbReference type="AlphaFoldDB" id="A0A0E9QJD7"/>
<proteinExistence type="predicted"/>
<sequence>MVGIVIILCYVTTQDPLIPRTTVNTASVDSFHLKDTLQ</sequence>
<accession>A0A0E9QJD7</accession>
<reference evidence="1" key="2">
    <citation type="journal article" date="2015" name="Fish Shellfish Immunol.">
        <title>Early steps in the European eel (Anguilla anguilla)-Vibrio vulnificus interaction in the gills: Role of the RtxA13 toxin.</title>
        <authorList>
            <person name="Callol A."/>
            <person name="Pajuelo D."/>
            <person name="Ebbesson L."/>
            <person name="Teles M."/>
            <person name="MacKenzie S."/>
            <person name="Amaro C."/>
        </authorList>
    </citation>
    <scope>NUCLEOTIDE SEQUENCE</scope>
</reference>